<gene>
    <name evidence="2" type="ORF">MFLAVUS_000775</name>
</gene>
<evidence type="ECO:0000313" key="3">
    <source>
        <dbReference type="Proteomes" id="UP001473302"/>
    </source>
</evidence>
<comment type="caution">
    <text evidence="2">The sequence shown here is derived from an EMBL/GenBank/DDBJ whole genome shotgun (WGS) entry which is preliminary data.</text>
</comment>
<proteinExistence type="predicted"/>
<organism evidence="2 3">
    <name type="scientific">Mucor flavus</name>
    <dbReference type="NCBI Taxonomy" id="439312"/>
    <lineage>
        <taxon>Eukaryota</taxon>
        <taxon>Fungi</taxon>
        <taxon>Fungi incertae sedis</taxon>
        <taxon>Mucoromycota</taxon>
        <taxon>Mucoromycotina</taxon>
        <taxon>Mucoromycetes</taxon>
        <taxon>Mucorales</taxon>
        <taxon>Mucorineae</taxon>
        <taxon>Mucoraceae</taxon>
        <taxon>Mucor</taxon>
    </lineage>
</organism>
<evidence type="ECO:0000313" key="2">
    <source>
        <dbReference type="EMBL" id="GAA5807414.1"/>
    </source>
</evidence>
<dbReference type="CDD" id="cd09917">
    <property type="entry name" value="F-box_SF"/>
    <property type="match status" value="1"/>
</dbReference>
<dbReference type="SUPFAM" id="SSF81383">
    <property type="entry name" value="F-box domain"/>
    <property type="match status" value="1"/>
</dbReference>
<evidence type="ECO:0000259" key="1">
    <source>
        <dbReference type="PROSITE" id="PS50181"/>
    </source>
</evidence>
<dbReference type="Pfam" id="PF12937">
    <property type="entry name" value="F-box-like"/>
    <property type="match status" value="1"/>
</dbReference>
<accession>A0ABP9YKL9</accession>
<dbReference type="EMBL" id="BAABUK010000002">
    <property type="protein sequence ID" value="GAA5807414.1"/>
    <property type="molecule type" value="Genomic_DNA"/>
</dbReference>
<dbReference type="Gene3D" id="3.80.10.10">
    <property type="entry name" value="Ribonuclease Inhibitor"/>
    <property type="match status" value="1"/>
</dbReference>
<reference evidence="2 3" key="1">
    <citation type="submission" date="2024-04" db="EMBL/GenBank/DDBJ databases">
        <title>genome sequences of Mucor flavus KT1a and Helicostylum pulchrum KT1b strains isolated from the surface of a dry-aged beef.</title>
        <authorList>
            <person name="Toyotome T."/>
            <person name="Hosono M."/>
            <person name="Torimaru M."/>
            <person name="Fukuda K."/>
            <person name="Mikami N."/>
        </authorList>
    </citation>
    <scope>NUCLEOTIDE SEQUENCE [LARGE SCALE GENOMIC DNA]</scope>
    <source>
        <strain evidence="2 3">KT1a</strain>
    </source>
</reference>
<dbReference type="Proteomes" id="UP001473302">
    <property type="component" value="Unassembled WGS sequence"/>
</dbReference>
<dbReference type="InterPro" id="IPR036047">
    <property type="entry name" value="F-box-like_dom_sf"/>
</dbReference>
<keyword evidence="3" id="KW-1185">Reference proteome</keyword>
<name>A0ABP9YKL9_9FUNG</name>
<dbReference type="InterPro" id="IPR032675">
    <property type="entry name" value="LRR_dom_sf"/>
</dbReference>
<protein>
    <recommendedName>
        <fullName evidence="1">F-box domain-containing protein</fullName>
    </recommendedName>
</protein>
<dbReference type="InterPro" id="IPR001810">
    <property type="entry name" value="F-box_dom"/>
</dbReference>
<sequence length="541" mass="63011">MSHLPFEILRPIFDDLEAKEDLLQCQLTCKYWYEASVLLFYLKIIDTKHLLLTKINTDEDNVLATNTFGDDNTFNKNDKCGVDNTCGADDMCDTDDSVVLTIHVIIQQCPNVSEIRWEQPSEIFWQRLSEAAARGQLLHLSKLIFPTQYNTELYIKTALCFTSSLQSLYIYEEGFFVDQIFSSARVFMKFRRRISEFIRLRRLDILFLAYRQLNHLDGLIEDCPHLEKININMCFAGMDLVEVETVMPINPRPDICIFKSQSTITVTNMDQLKYVMQKFTKLQRLQISFDLYSEYVYRDSDSTSNVLAQFFDYLMPLAICETALTVPKSKFIDAWNEFICRTDQMSNNSTVFPHVAFLLNSGGRIRSLQIEDIRSIFQQCPSLHALTSCNPKDMVLTGDLVYQHTKLESLTVTQLEPDQHYEFLRHFSFCLPKLKKVHLHYNDNYPEDKPMVIKVDLPNSSLDSLNLEYDLSNFDDIDNSRLLVKLKTKEDIKFYVISDNSVLVVDEEEFDELLFNTLCAEINCKSLKELRTVTYPFPYNL</sequence>
<feature type="domain" description="F-box" evidence="1">
    <location>
        <begin position="1"/>
        <end position="55"/>
    </location>
</feature>
<dbReference type="PROSITE" id="PS50181">
    <property type="entry name" value="FBOX"/>
    <property type="match status" value="1"/>
</dbReference>
<dbReference type="SUPFAM" id="SSF52047">
    <property type="entry name" value="RNI-like"/>
    <property type="match status" value="1"/>
</dbReference>